<dbReference type="AlphaFoldDB" id="A0A840S1F1"/>
<evidence type="ECO:0000256" key="1">
    <source>
        <dbReference type="SAM" id="MobiDB-lite"/>
    </source>
</evidence>
<dbReference type="InterPro" id="IPR002645">
    <property type="entry name" value="STAS_dom"/>
</dbReference>
<gene>
    <name evidence="3" type="ORF">HNR39_004263</name>
</gene>
<dbReference type="EMBL" id="JACHHQ010000014">
    <property type="protein sequence ID" value="MBB5202399.1"/>
    <property type="molecule type" value="Genomic_DNA"/>
</dbReference>
<dbReference type="PROSITE" id="PS50801">
    <property type="entry name" value="STAS"/>
    <property type="match status" value="1"/>
</dbReference>
<dbReference type="SUPFAM" id="SSF52091">
    <property type="entry name" value="SpoIIaa-like"/>
    <property type="match status" value="1"/>
</dbReference>
<organism evidence="3 4">
    <name type="scientific">Glaciimonas immobilis</name>
    <dbReference type="NCBI Taxonomy" id="728004"/>
    <lineage>
        <taxon>Bacteria</taxon>
        <taxon>Pseudomonadati</taxon>
        <taxon>Pseudomonadota</taxon>
        <taxon>Betaproteobacteria</taxon>
        <taxon>Burkholderiales</taxon>
        <taxon>Oxalobacteraceae</taxon>
        <taxon>Glaciimonas</taxon>
    </lineage>
</organism>
<proteinExistence type="predicted"/>
<dbReference type="Gene3D" id="3.30.750.24">
    <property type="entry name" value="STAS domain"/>
    <property type="match status" value="1"/>
</dbReference>
<evidence type="ECO:0000313" key="4">
    <source>
        <dbReference type="Proteomes" id="UP000571084"/>
    </source>
</evidence>
<reference evidence="3 4" key="1">
    <citation type="submission" date="2020-08" db="EMBL/GenBank/DDBJ databases">
        <title>Genomic Encyclopedia of Type Strains, Phase IV (KMG-IV): sequencing the most valuable type-strain genomes for metagenomic binning, comparative biology and taxonomic classification.</title>
        <authorList>
            <person name="Goeker M."/>
        </authorList>
    </citation>
    <scope>NUCLEOTIDE SEQUENCE [LARGE SCALE GENOMIC DNA]</scope>
    <source>
        <strain evidence="3 4">DSM 23240</strain>
    </source>
</reference>
<dbReference type="Proteomes" id="UP000571084">
    <property type="component" value="Unassembled WGS sequence"/>
</dbReference>
<accession>A0A840S1F1</accession>
<dbReference type="RefSeq" id="WP_168056029.1">
    <property type="nucleotide sequence ID" value="NZ_JAAOZT010000008.1"/>
</dbReference>
<comment type="caution">
    <text evidence="3">The sequence shown here is derived from an EMBL/GenBank/DDBJ whole genome shotgun (WGS) entry which is preliminary data.</text>
</comment>
<keyword evidence="4" id="KW-1185">Reference proteome</keyword>
<protein>
    <submittedName>
        <fullName evidence="3">ABC-type transporter Mla MlaB component</fullName>
    </submittedName>
</protein>
<name>A0A840S1F1_9BURK</name>
<dbReference type="InterPro" id="IPR036513">
    <property type="entry name" value="STAS_dom_sf"/>
</dbReference>
<feature type="region of interest" description="Disordered" evidence="1">
    <location>
        <begin position="32"/>
        <end position="51"/>
    </location>
</feature>
<evidence type="ECO:0000259" key="2">
    <source>
        <dbReference type="PROSITE" id="PS50801"/>
    </source>
</evidence>
<sequence length="456" mass="49955">MGIFSIFGKTARKSTDTISGTNTAIAKRAALTEPGNSAHNEEGTQTRQGNVAPNSTAMKIDAIESEMSSEFVYPSTIAATGAIDAAGRSTTFQGNDPRITALTPTKDVSAPDQRGSTIQVLTSDTPAVIEEAALLFANAQSDIAEQLLEQAIQEDNLGSATTEVWWMLLDLYRINGKQQQFDDLSLSFVHKFESSPPTWDEQLTLNPNTDMSDSAATPAVSFAGKLDANITRQLQRALKFSQSHSALRLEFTRIKSVDPIGCGLLLRTLKKLQESKLELILAGTTELTNGIRAILCVGRRDETTAPWLLLLEILHLLNQEQAFEDVSIDYCITFEVSPPSFFAPATKVTTAAPDRMDGSQSGKEREHFMMPALVEGRVDDLLLQIQGYTSEHNPTLLNCSRLIRVDFNAAGQLMNTLLPLVGQGRQIEFHELNHLVVALFRVMGMQDTITINARKN</sequence>
<evidence type="ECO:0000313" key="3">
    <source>
        <dbReference type="EMBL" id="MBB5202399.1"/>
    </source>
</evidence>
<feature type="domain" description="STAS" evidence="2">
    <location>
        <begin position="220"/>
        <end position="295"/>
    </location>
</feature>